<dbReference type="Gene3D" id="3.30.420.10">
    <property type="entry name" value="Ribonuclease H-like superfamily/Ribonuclease H"/>
    <property type="match status" value="1"/>
</dbReference>
<dbReference type="SUPFAM" id="SSF53098">
    <property type="entry name" value="Ribonuclease H-like"/>
    <property type="match status" value="1"/>
</dbReference>
<accession>A0A444YCQ3</accession>
<dbReference type="Proteomes" id="UP000289738">
    <property type="component" value="Chromosome B07"/>
</dbReference>
<dbReference type="GO" id="GO:0003676">
    <property type="term" value="F:nucleic acid binding"/>
    <property type="evidence" value="ECO:0007669"/>
    <property type="project" value="InterPro"/>
</dbReference>
<evidence type="ECO:0000313" key="2">
    <source>
        <dbReference type="EMBL" id="RYQ99686.1"/>
    </source>
</evidence>
<feature type="domain" description="RNase H type-1" evidence="1">
    <location>
        <begin position="2"/>
        <end position="82"/>
    </location>
</feature>
<gene>
    <name evidence="2" type="ORF">Ahy_B07g087663</name>
</gene>
<dbReference type="InterPro" id="IPR044730">
    <property type="entry name" value="RNase_H-like_dom_plant"/>
</dbReference>
<protein>
    <recommendedName>
        <fullName evidence="1">RNase H type-1 domain-containing protein</fullName>
    </recommendedName>
</protein>
<keyword evidence="3" id="KW-1185">Reference proteome</keyword>
<comment type="caution">
    <text evidence="2">The sequence shown here is derived from an EMBL/GenBank/DDBJ whole genome shotgun (WGS) entry which is preliminary data.</text>
</comment>
<dbReference type="PANTHER" id="PTHR47723:SF19">
    <property type="entry name" value="POLYNUCLEOTIDYL TRANSFERASE, RIBONUCLEASE H-LIKE SUPERFAMILY PROTEIN"/>
    <property type="match status" value="1"/>
</dbReference>
<dbReference type="CDD" id="cd06222">
    <property type="entry name" value="RNase_H_like"/>
    <property type="match status" value="1"/>
</dbReference>
<dbReference type="InterPro" id="IPR002156">
    <property type="entry name" value="RNaseH_domain"/>
</dbReference>
<dbReference type="PANTHER" id="PTHR47723">
    <property type="entry name" value="OS05G0353850 PROTEIN"/>
    <property type="match status" value="1"/>
</dbReference>
<dbReference type="EMBL" id="SDMP01000017">
    <property type="protein sequence ID" value="RYQ99686.1"/>
    <property type="molecule type" value="Genomic_DNA"/>
</dbReference>
<dbReference type="InterPro" id="IPR036397">
    <property type="entry name" value="RNaseH_sf"/>
</dbReference>
<dbReference type="AlphaFoldDB" id="A0A444YCQ3"/>
<dbReference type="GO" id="GO:0004523">
    <property type="term" value="F:RNA-DNA hybrid ribonuclease activity"/>
    <property type="evidence" value="ECO:0007669"/>
    <property type="project" value="InterPro"/>
</dbReference>
<sequence>MHAELWAIIRGLQIAPAKKYNHLIMEYDSSIAIKFISEGCPPLHPCSPLVEDIKVLANRIPQILWRHTLREANSVADQHAKNGHDLPLSLHLFDISPPNIFLTLSFDSYGSFRIRNVSSIYFFLMLI</sequence>
<evidence type="ECO:0000313" key="3">
    <source>
        <dbReference type="Proteomes" id="UP000289738"/>
    </source>
</evidence>
<name>A0A444YCQ3_ARAHY</name>
<evidence type="ECO:0000259" key="1">
    <source>
        <dbReference type="Pfam" id="PF13456"/>
    </source>
</evidence>
<organism evidence="2 3">
    <name type="scientific">Arachis hypogaea</name>
    <name type="common">Peanut</name>
    <dbReference type="NCBI Taxonomy" id="3818"/>
    <lineage>
        <taxon>Eukaryota</taxon>
        <taxon>Viridiplantae</taxon>
        <taxon>Streptophyta</taxon>
        <taxon>Embryophyta</taxon>
        <taxon>Tracheophyta</taxon>
        <taxon>Spermatophyta</taxon>
        <taxon>Magnoliopsida</taxon>
        <taxon>eudicotyledons</taxon>
        <taxon>Gunneridae</taxon>
        <taxon>Pentapetalae</taxon>
        <taxon>rosids</taxon>
        <taxon>fabids</taxon>
        <taxon>Fabales</taxon>
        <taxon>Fabaceae</taxon>
        <taxon>Papilionoideae</taxon>
        <taxon>50 kb inversion clade</taxon>
        <taxon>dalbergioids sensu lato</taxon>
        <taxon>Dalbergieae</taxon>
        <taxon>Pterocarpus clade</taxon>
        <taxon>Arachis</taxon>
    </lineage>
</organism>
<proteinExistence type="predicted"/>
<dbReference type="InterPro" id="IPR053151">
    <property type="entry name" value="RNase_H-like"/>
</dbReference>
<reference evidence="2 3" key="1">
    <citation type="submission" date="2019-01" db="EMBL/GenBank/DDBJ databases">
        <title>Sequencing of cultivated peanut Arachis hypogaea provides insights into genome evolution and oil improvement.</title>
        <authorList>
            <person name="Chen X."/>
        </authorList>
    </citation>
    <scope>NUCLEOTIDE SEQUENCE [LARGE SCALE GENOMIC DNA]</scope>
    <source>
        <strain evidence="3">cv. Fuhuasheng</strain>
        <tissue evidence="2">Leaves</tissue>
    </source>
</reference>
<dbReference type="Pfam" id="PF13456">
    <property type="entry name" value="RVT_3"/>
    <property type="match status" value="1"/>
</dbReference>
<dbReference type="InterPro" id="IPR012337">
    <property type="entry name" value="RNaseH-like_sf"/>
</dbReference>